<dbReference type="InterPro" id="IPR049900">
    <property type="entry name" value="PKS_mFAS_DH"/>
</dbReference>
<dbReference type="PANTHER" id="PTHR43775:SF37">
    <property type="entry name" value="SI:DKEY-61P9.11"/>
    <property type="match status" value="1"/>
</dbReference>
<dbReference type="Gene3D" id="3.30.70.3290">
    <property type="match status" value="1"/>
</dbReference>
<dbReference type="SMART" id="SM00827">
    <property type="entry name" value="PKS_AT"/>
    <property type="match status" value="1"/>
</dbReference>
<feature type="compositionally biased region" description="Polar residues" evidence="5">
    <location>
        <begin position="1718"/>
        <end position="1733"/>
    </location>
</feature>
<dbReference type="InterPro" id="IPR029058">
    <property type="entry name" value="AB_hydrolase_fold"/>
</dbReference>
<evidence type="ECO:0000259" key="7">
    <source>
        <dbReference type="PROSITE" id="PS52004"/>
    </source>
</evidence>
<dbReference type="InterPro" id="IPR001227">
    <property type="entry name" value="Ac_transferase_dom_sf"/>
</dbReference>
<evidence type="ECO:0000313" key="10">
    <source>
        <dbReference type="Proteomes" id="UP001321760"/>
    </source>
</evidence>
<feature type="region of interest" description="Disordered" evidence="5">
    <location>
        <begin position="1704"/>
        <end position="1767"/>
    </location>
</feature>
<dbReference type="InterPro" id="IPR001031">
    <property type="entry name" value="Thioesterase"/>
</dbReference>
<protein>
    <submittedName>
        <fullName evidence="9">Non-reducing polyketide synthase rads2</fullName>
    </submittedName>
</protein>
<dbReference type="Pfam" id="PF00975">
    <property type="entry name" value="Thioesterase"/>
    <property type="match status" value="1"/>
</dbReference>
<dbReference type="InterPro" id="IPR042104">
    <property type="entry name" value="PKS_dehydratase_sf"/>
</dbReference>
<organism evidence="9 10">
    <name type="scientific">Podospora aff. communis PSN243</name>
    <dbReference type="NCBI Taxonomy" id="3040156"/>
    <lineage>
        <taxon>Eukaryota</taxon>
        <taxon>Fungi</taxon>
        <taxon>Dikarya</taxon>
        <taxon>Ascomycota</taxon>
        <taxon>Pezizomycotina</taxon>
        <taxon>Sordariomycetes</taxon>
        <taxon>Sordariomycetidae</taxon>
        <taxon>Sordariales</taxon>
        <taxon>Podosporaceae</taxon>
        <taxon>Podospora</taxon>
    </lineage>
</organism>
<dbReference type="InterPro" id="IPR009081">
    <property type="entry name" value="PP-bd_ACP"/>
</dbReference>
<dbReference type="InterPro" id="IPR030918">
    <property type="entry name" value="PT_fungal_PKS"/>
</dbReference>
<dbReference type="PROSITE" id="PS50075">
    <property type="entry name" value="CARRIER"/>
    <property type="match status" value="1"/>
</dbReference>
<dbReference type="Gene3D" id="3.30.70.250">
    <property type="entry name" value="Malonyl-CoA ACP transacylase, ACP-binding"/>
    <property type="match status" value="1"/>
</dbReference>
<dbReference type="SUPFAM" id="SSF53474">
    <property type="entry name" value="alpha/beta-Hydrolases"/>
    <property type="match status" value="1"/>
</dbReference>
<feature type="region of interest" description="N-terminal hotdog fold" evidence="4">
    <location>
        <begin position="1377"/>
        <end position="1525"/>
    </location>
</feature>
<feature type="compositionally biased region" description="Acidic residues" evidence="5">
    <location>
        <begin position="1749"/>
        <end position="1759"/>
    </location>
</feature>
<dbReference type="SMART" id="SM00825">
    <property type="entry name" value="PKS_KS"/>
    <property type="match status" value="1"/>
</dbReference>
<dbReference type="Pfam" id="PF00550">
    <property type="entry name" value="PP-binding"/>
    <property type="match status" value="1"/>
</dbReference>
<dbReference type="InterPro" id="IPR016036">
    <property type="entry name" value="Malonyl_transacylase_ACP-bd"/>
</dbReference>
<keyword evidence="1" id="KW-0596">Phosphopantetheine</keyword>
<proteinExistence type="predicted"/>
<feature type="region of interest" description="Disordered" evidence="5">
    <location>
        <begin position="1844"/>
        <end position="1887"/>
    </location>
</feature>
<dbReference type="PROSITE" id="PS00606">
    <property type="entry name" value="KS3_1"/>
    <property type="match status" value="1"/>
</dbReference>
<dbReference type="Pfam" id="PF02801">
    <property type="entry name" value="Ketoacyl-synt_C"/>
    <property type="match status" value="1"/>
</dbReference>
<dbReference type="SUPFAM" id="SSF53901">
    <property type="entry name" value="Thiolase-like"/>
    <property type="match status" value="1"/>
</dbReference>
<keyword evidence="3" id="KW-0808">Transferase</keyword>
<dbReference type="Gene3D" id="3.40.366.10">
    <property type="entry name" value="Malonyl-Coenzyme A Acyl Carrier Protein, domain 2"/>
    <property type="match status" value="1"/>
</dbReference>
<dbReference type="CDD" id="cd00833">
    <property type="entry name" value="PKS"/>
    <property type="match status" value="1"/>
</dbReference>
<dbReference type="InterPro" id="IPR018201">
    <property type="entry name" value="Ketoacyl_synth_AS"/>
</dbReference>
<dbReference type="EMBL" id="MU865953">
    <property type="protein sequence ID" value="KAK4446924.1"/>
    <property type="molecule type" value="Genomic_DNA"/>
</dbReference>
<feature type="domain" description="Carrier" evidence="6">
    <location>
        <begin position="1767"/>
        <end position="1842"/>
    </location>
</feature>
<dbReference type="InterPro" id="IPR014043">
    <property type="entry name" value="Acyl_transferase_dom"/>
</dbReference>
<evidence type="ECO:0000256" key="3">
    <source>
        <dbReference type="ARBA" id="ARBA00022679"/>
    </source>
</evidence>
<feature type="region of interest" description="C-terminal hotdog fold" evidence="4">
    <location>
        <begin position="1548"/>
        <end position="1700"/>
    </location>
</feature>
<dbReference type="Gene3D" id="3.10.129.110">
    <property type="entry name" value="Polyketide synthase dehydratase"/>
    <property type="match status" value="1"/>
</dbReference>
<dbReference type="SUPFAM" id="SSF47336">
    <property type="entry name" value="ACP-like"/>
    <property type="match status" value="1"/>
</dbReference>
<evidence type="ECO:0000259" key="6">
    <source>
        <dbReference type="PROSITE" id="PS50075"/>
    </source>
</evidence>
<dbReference type="GO" id="GO:0004315">
    <property type="term" value="F:3-oxoacyl-[acyl-carrier-protein] synthase activity"/>
    <property type="evidence" value="ECO:0007669"/>
    <property type="project" value="InterPro"/>
</dbReference>
<reference evidence="9" key="1">
    <citation type="journal article" date="2023" name="Mol. Phylogenet. Evol.">
        <title>Genome-scale phylogeny and comparative genomics of the fungal order Sordariales.</title>
        <authorList>
            <person name="Hensen N."/>
            <person name="Bonometti L."/>
            <person name="Westerberg I."/>
            <person name="Brannstrom I.O."/>
            <person name="Guillou S."/>
            <person name="Cros-Aarteil S."/>
            <person name="Calhoun S."/>
            <person name="Haridas S."/>
            <person name="Kuo A."/>
            <person name="Mondo S."/>
            <person name="Pangilinan J."/>
            <person name="Riley R."/>
            <person name="LaButti K."/>
            <person name="Andreopoulos B."/>
            <person name="Lipzen A."/>
            <person name="Chen C."/>
            <person name="Yan M."/>
            <person name="Daum C."/>
            <person name="Ng V."/>
            <person name="Clum A."/>
            <person name="Steindorff A."/>
            <person name="Ohm R.A."/>
            <person name="Martin F."/>
            <person name="Silar P."/>
            <person name="Natvig D.O."/>
            <person name="Lalanne C."/>
            <person name="Gautier V."/>
            <person name="Ament-Velasquez S.L."/>
            <person name="Kruys A."/>
            <person name="Hutchinson M.I."/>
            <person name="Powell A.J."/>
            <person name="Barry K."/>
            <person name="Miller A.N."/>
            <person name="Grigoriev I.V."/>
            <person name="Debuchy R."/>
            <person name="Gladieux P."/>
            <person name="Hiltunen Thoren M."/>
            <person name="Johannesson H."/>
        </authorList>
    </citation>
    <scope>NUCLEOTIDE SEQUENCE</scope>
    <source>
        <strain evidence="9">PSN243</strain>
    </source>
</reference>
<gene>
    <name evidence="9" type="ORF">QBC34DRAFT_496518</name>
</gene>
<dbReference type="Pfam" id="PF16073">
    <property type="entry name" value="SAT"/>
    <property type="match status" value="1"/>
</dbReference>
<dbReference type="SUPFAM" id="SSF55048">
    <property type="entry name" value="Probable ACP-binding domain of malonyl-CoA ACP transacylase"/>
    <property type="match status" value="1"/>
</dbReference>
<comment type="caution">
    <text evidence="4">Lacks conserved residue(s) required for the propagation of feature annotation.</text>
</comment>
<dbReference type="InterPro" id="IPR036736">
    <property type="entry name" value="ACP-like_sf"/>
</dbReference>
<dbReference type="PROSITE" id="PS00012">
    <property type="entry name" value="PHOSPHOPANTETHEINE"/>
    <property type="match status" value="1"/>
</dbReference>
<reference evidence="9" key="2">
    <citation type="submission" date="2023-05" db="EMBL/GenBank/DDBJ databases">
        <authorList>
            <consortium name="Lawrence Berkeley National Laboratory"/>
            <person name="Steindorff A."/>
            <person name="Hensen N."/>
            <person name="Bonometti L."/>
            <person name="Westerberg I."/>
            <person name="Brannstrom I.O."/>
            <person name="Guillou S."/>
            <person name="Cros-Aarteil S."/>
            <person name="Calhoun S."/>
            <person name="Haridas S."/>
            <person name="Kuo A."/>
            <person name="Mondo S."/>
            <person name="Pangilinan J."/>
            <person name="Riley R."/>
            <person name="Labutti K."/>
            <person name="Andreopoulos B."/>
            <person name="Lipzen A."/>
            <person name="Chen C."/>
            <person name="Yanf M."/>
            <person name="Daum C."/>
            <person name="Ng V."/>
            <person name="Clum A."/>
            <person name="Ohm R."/>
            <person name="Martin F."/>
            <person name="Silar P."/>
            <person name="Natvig D."/>
            <person name="Lalanne C."/>
            <person name="Gautier V."/>
            <person name="Ament-Velasquez S.L."/>
            <person name="Kruys A."/>
            <person name="Hutchinson M.I."/>
            <person name="Powell A.J."/>
            <person name="Barry K."/>
            <person name="Miller A.N."/>
            <person name="Grigoriev I.V."/>
            <person name="Debuchy R."/>
            <person name="Gladieux P."/>
            <person name="Thoren M.H."/>
            <person name="Johannesson H."/>
        </authorList>
    </citation>
    <scope>NUCLEOTIDE SEQUENCE</scope>
    <source>
        <strain evidence="9">PSN243</strain>
    </source>
</reference>
<dbReference type="Proteomes" id="UP001321760">
    <property type="component" value="Unassembled WGS sequence"/>
</dbReference>
<dbReference type="InterPro" id="IPR016039">
    <property type="entry name" value="Thiolase-like"/>
</dbReference>
<sequence>MVSSTARARTGETLDPNPGLVLGRSTGVESQSIDGRHNKLVVGLLDVFPEHINTHPLNPTFTNKLAVEAMRQLQQSKTILLFGDQTDSWVYGLDQVYKQAAKTPWLKSYLADLTTALTTEIKAARLDRALQDSLGTFSTLLELGERYRNTSDDLGMANALLLHTVRSSTLLQWVKREPHIFEQDFDDRQAEWLGISGGLLSLAPRAVSQDFDGLCAASIEVGRLFVRLCKFTSVRSRASEDARGAWGWAVVGMAPDELRKRLQEFQHSVGIPPAKRAQIGVTGAGWSTVIGPPSVLDIVMKQCPVVKGLAKNPISGINALQHGLRLSPADLDFIVGSNSEFLDLPPCCPGMNLWGMDEPGTTYASWGEMLRAICDQVLSRSLDIPQAVGKLNAKLLEDGAKTVRVIQIGATSHAPYLLGSLKHPASGRQVSVHDANSLLEAPSPTSPSLPSGESGKIAIVGMAGRGPGCDNIDEFWDLILSKQDLCREVPKDRFDVDEYYCPHHGQGDKKCTMTTKFGCFMDKPGNFDARFFHISPREAMLMDPGHRQFLMSTYEALEMAGYSDGPTKATDPNRIAAFYGQVSDDWHDQSHPTLGCDAYTLQGVQRAFGPGRIAWQFKWEGPTYSLDSACASTTASIHLACMSLLSGDVDMAVAGAANILSYPHSFTCLSKAGVLSDTGNCKTYRDDADGYCRADFVGTVVLKRLEDAVAHNDNILGVVLSSGRNHSGNSTSITTSDAGAQERLFQKVLRNANVRPDEISYVEMHGTGTQVGDPAEINAVGNLFKHRRAANGPVPVGSVKANFGHSEAAAGMASLLKCLRMFGTDTVPPQAGMPHALNPRFPPLSELNIEIPSESKPFPKTQSSQPKRILLNNFDAAGGNACMLLEEYSHSLPSETDPRSSHVVVTSARTLAAHHANKRKLLEWLRSNPTVRIEDVAYTTTARRMHHPLRSACTASSTSELIAKLEDSIGAPDAKATSSSPPPVVFVFGGQGSQYAGMGSELYHTSPPFREKVDLCASICEEHGFPPFLHLLAESGDIQRATPVQTQLGVLVLELGLAALWASVGVQPSMVVGHSLGEYAALHVAGVLSLTDVLYLVGQRALLLVERCEVNAFAMLAVPMSATAAQEFLQSDSRRYSSCSVSCINSQTATVISGSTEQIGQLRTDLAGRGHAKSIQLEVPYGFHSFQMDSVLADYSTLAEGVTFSTPKVPVASTLLGAVVDTNGTFNSRYLGQQTRQAVDFVGALNSIKQKTKTDPIWLELGPKGVCTSFVRATLPPSSVESTLSTLAGPGPSWPSVTKCLAAMYMQGATVDWLSLHEPHKACLRMITLPSYSWDMKDYWITYTDKIENPEAMALPHSNASRPVQQMISTCAQYVVQESPSRPSSSKKARIEVSLGALVAEQGFQAVIGGHRMQREPICPGSAFCEAAFAAAAYALETNGRKEDAHITKLALRQPTMTRPLTKNLVGSDGGLLLTTAIMDSASSNEIRILWRATSSKGSGPSYSLGNCTLTVRTDNDVQLLQADWDRTSYFVKSRLDQVMQAAKEGCGHRFQPDIFYVLFAPTVEYSDQYKCVKEAYVSGDFSEAVAEVELRADPTGTRFTASPYWGESIVHLAGFAVNANPENHQGHASGSTSFINSGFESFDQTVPFEAGKTYYTYVRVSREDSGTRSCEVFVFDSGGRMVARCSRLEFHEINNATLQQVLSGGAKPAHHVPSPQPSSAGPTKVQASQVEATKTVAPKSLKSTETAGSEEEKMEQDEPTAQAASASDFEAMIQIIAMETGMKAAELTDDSTALADLGVDSIMAIEVAAKVSDATGQELTPSFVVDYPTIGDLRRAFAPSVASLPSSIPSSAPPSDPSESGSEPLEDSSSGTSRGSTPPPSFTKDEVKVVSAASTAAVIAAAVDEEDTSPSPSVRITLLQGRPAKKSEGGAVTPSFFMLADGTGSIATYIHLASSLASSKLKMPIYGIDSPFLRCPGRLTPQVGIPGAARLIVDALLKKQPHKDVPFWIGGFSGGAMVAYEVCRQLSAEHGRRVDGLLLIDMCAPRKVAAVPEDDGEVGLAMFDAVADSEENNGGVWSGTDTTRRHLGAMFSCVAAYNPTPLQKGEEPPAARTVIIWARKGLMGRCAGSARFRQILAERGINTEAYPGFMEDPKLGAVAWSLPHKTEADLGPNGWERYLGGREKLLCMDVDADHLEMPTPSHAGLLGEAVERAFRYFAGSLEG</sequence>
<dbReference type="PROSITE" id="PS52004">
    <property type="entry name" value="KS3_2"/>
    <property type="match status" value="1"/>
</dbReference>
<dbReference type="InterPro" id="IPR014031">
    <property type="entry name" value="Ketoacyl_synth_C"/>
</dbReference>
<keyword evidence="2" id="KW-0597">Phosphoprotein</keyword>
<evidence type="ECO:0000256" key="5">
    <source>
        <dbReference type="SAM" id="MobiDB-lite"/>
    </source>
</evidence>
<dbReference type="InterPro" id="IPR020806">
    <property type="entry name" value="PKS_PP-bd"/>
</dbReference>
<feature type="domain" description="Ketosynthase family 3 (KS3)" evidence="7">
    <location>
        <begin position="454"/>
        <end position="887"/>
    </location>
</feature>
<feature type="region of interest" description="Disordered" evidence="5">
    <location>
        <begin position="1"/>
        <end position="28"/>
    </location>
</feature>
<dbReference type="InterPro" id="IPR032088">
    <property type="entry name" value="SAT"/>
</dbReference>
<evidence type="ECO:0000313" key="9">
    <source>
        <dbReference type="EMBL" id="KAK4446924.1"/>
    </source>
</evidence>
<dbReference type="InterPro" id="IPR049551">
    <property type="entry name" value="PKS_DH_C"/>
</dbReference>
<name>A0AAV9GFM6_9PEZI</name>
<evidence type="ECO:0000259" key="8">
    <source>
        <dbReference type="PROSITE" id="PS52019"/>
    </source>
</evidence>
<dbReference type="GO" id="GO:0004312">
    <property type="term" value="F:fatty acid synthase activity"/>
    <property type="evidence" value="ECO:0007669"/>
    <property type="project" value="TreeGrafter"/>
</dbReference>
<dbReference type="InterPro" id="IPR020802">
    <property type="entry name" value="TesA-like"/>
</dbReference>
<dbReference type="GO" id="GO:0044550">
    <property type="term" value="P:secondary metabolite biosynthetic process"/>
    <property type="evidence" value="ECO:0007669"/>
    <property type="project" value="TreeGrafter"/>
</dbReference>
<dbReference type="Gene3D" id="3.40.47.10">
    <property type="match status" value="1"/>
</dbReference>
<dbReference type="Gene3D" id="3.40.50.1820">
    <property type="entry name" value="alpha/beta hydrolase"/>
    <property type="match status" value="1"/>
</dbReference>
<dbReference type="SMART" id="SM00823">
    <property type="entry name" value="PKS_PP"/>
    <property type="match status" value="1"/>
</dbReference>
<dbReference type="PANTHER" id="PTHR43775">
    <property type="entry name" value="FATTY ACID SYNTHASE"/>
    <property type="match status" value="1"/>
</dbReference>
<comment type="caution">
    <text evidence="9">The sequence shown here is derived from an EMBL/GenBank/DDBJ whole genome shotgun (WGS) entry which is preliminary data.</text>
</comment>
<dbReference type="PROSITE" id="PS52019">
    <property type="entry name" value="PKS_MFAS_DH"/>
    <property type="match status" value="1"/>
</dbReference>
<dbReference type="Pfam" id="PF00109">
    <property type="entry name" value="ketoacyl-synt"/>
    <property type="match status" value="1"/>
</dbReference>
<dbReference type="GO" id="GO:0031177">
    <property type="term" value="F:phosphopantetheine binding"/>
    <property type="evidence" value="ECO:0007669"/>
    <property type="project" value="InterPro"/>
</dbReference>
<dbReference type="SMART" id="SM00824">
    <property type="entry name" value="PKS_TE"/>
    <property type="match status" value="1"/>
</dbReference>
<keyword evidence="10" id="KW-1185">Reference proteome</keyword>
<feature type="domain" description="PKS/mFAS DH" evidence="8">
    <location>
        <begin position="1377"/>
        <end position="1700"/>
    </location>
</feature>
<evidence type="ECO:0000256" key="2">
    <source>
        <dbReference type="ARBA" id="ARBA00022553"/>
    </source>
</evidence>
<evidence type="ECO:0000256" key="4">
    <source>
        <dbReference type="PROSITE-ProRule" id="PRU01363"/>
    </source>
</evidence>
<dbReference type="GO" id="GO:0006633">
    <property type="term" value="P:fatty acid biosynthetic process"/>
    <property type="evidence" value="ECO:0007669"/>
    <property type="project" value="InterPro"/>
</dbReference>
<dbReference type="Pfam" id="PF00698">
    <property type="entry name" value="Acyl_transf_1"/>
    <property type="match status" value="1"/>
</dbReference>
<evidence type="ECO:0000256" key="1">
    <source>
        <dbReference type="ARBA" id="ARBA00022450"/>
    </source>
</evidence>
<dbReference type="Pfam" id="PF14765">
    <property type="entry name" value="PS-DH"/>
    <property type="match status" value="1"/>
</dbReference>
<dbReference type="InterPro" id="IPR014030">
    <property type="entry name" value="Ketoacyl_synth_N"/>
</dbReference>
<accession>A0AAV9GFM6</accession>
<dbReference type="InterPro" id="IPR020841">
    <property type="entry name" value="PKS_Beta-ketoAc_synthase_dom"/>
</dbReference>
<dbReference type="Pfam" id="PF22621">
    <property type="entry name" value="CurL-like_PKS_C"/>
    <property type="match status" value="1"/>
</dbReference>
<dbReference type="NCBIfam" id="TIGR04532">
    <property type="entry name" value="PT_fungal_PKS"/>
    <property type="match status" value="1"/>
</dbReference>
<dbReference type="InterPro" id="IPR050091">
    <property type="entry name" value="PKS_NRPS_Biosynth_Enz"/>
</dbReference>
<feature type="compositionally biased region" description="Low complexity" evidence="5">
    <location>
        <begin position="1858"/>
        <end position="1877"/>
    </location>
</feature>
<dbReference type="SUPFAM" id="SSF52151">
    <property type="entry name" value="FabD/lysophospholipase-like"/>
    <property type="match status" value="1"/>
</dbReference>
<dbReference type="InterPro" id="IPR016035">
    <property type="entry name" value="Acyl_Trfase/lysoPLipase"/>
</dbReference>
<dbReference type="InterPro" id="IPR006162">
    <property type="entry name" value="Ppantetheine_attach_site"/>
</dbReference>
<dbReference type="Gene3D" id="1.10.1200.10">
    <property type="entry name" value="ACP-like"/>
    <property type="match status" value="1"/>
</dbReference>